<dbReference type="AlphaFoldDB" id="W1RUZ1"/>
<evidence type="ECO:0000256" key="3">
    <source>
        <dbReference type="SAM" id="Coils"/>
    </source>
</evidence>
<keyword evidence="1" id="KW-0677">Repeat</keyword>
<dbReference type="STRING" id="1208321.D104_07055"/>
<dbReference type="eggNOG" id="COG0457">
    <property type="taxonomic scope" value="Bacteria"/>
</dbReference>
<dbReference type="Proteomes" id="UP000018857">
    <property type="component" value="Unassembled WGS sequence"/>
</dbReference>
<feature type="chain" id="PRO_5004808751" evidence="4">
    <location>
        <begin position="25"/>
        <end position="447"/>
    </location>
</feature>
<dbReference type="OrthoDB" id="6095133at2"/>
<keyword evidence="2" id="KW-0802">TPR repeat</keyword>
<gene>
    <name evidence="5" type="ORF">D104_07055</name>
</gene>
<keyword evidence="3" id="KW-0175">Coiled coil</keyword>
<dbReference type="Pfam" id="PF13424">
    <property type="entry name" value="TPR_12"/>
    <property type="match status" value="1"/>
</dbReference>
<comment type="caution">
    <text evidence="5">The sequence shown here is derived from an EMBL/GenBank/DDBJ whole genome shotgun (WGS) entry which is preliminary data.</text>
</comment>
<dbReference type="InterPro" id="IPR011990">
    <property type="entry name" value="TPR-like_helical_dom_sf"/>
</dbReference>
<dbReference type="InterPro" id="IPR019734">
    <property type="entry name" value="TPR_rpt"/>
</dbReference>
<proteinExistence type="predicted"/>
<evidence type="ECO:0000256" key="2">
    <source>
        <dbReference type="ARBA" id="ARBA00022803"/>
    </source>
</evidence>
<keyword evidence="4" id="KW-0732">Signal</keyword>
<keyword evidence="6" id="KW-1185">Reference proteome</keyword>
<dbReference type="Gene3D" id="1.25.40.10">
    <property type="entry name" value="Tetratricopeptide repeat domain"/>
    <property type="match status" value="3"/>
</dbReference>
<protein>
    <submittedName>
        <fullName evidence="5">Uncharacterized protein</fullName>
    </submittedName>
</protein>
<dbReference type="PANTHER" id="PTHR45641:SF19">
    <property type="entry name" value="NEPHROCYSTIN-3"/>
    <property type="match status" value="1"/>
</dbReference>
<dbReference type="SUPFAM" id="SSF48452">
    <property type="entry name" value="TPR-like"/>
    <property type="match status" value="2"/>
</dbReference>
<evidence type="ECO:0000256" key="1">
    <source>
        <dbReference type="ARBA" id="ARBA00022737"/>
    </source>
</evidence>
<sequence>MIKPYNLTPFICVFLLLVSPLSWAAGNWQYYQDKAMTLYQEGDYIKAEKNAKYAIEIANKADNGKAFRASSLNLLAFIQIAQDKQDTAIDFINDAIKFTKNAYDDEHPQVATLLFNKGNFLEQAGQPLNAIEAYSQAWQIQKFEDVQENDVLKTVNALTRLHNESKNYAETISIVETLLKSKDQQEFSELFRQINYSLADAHLQQNQAEAAQRTLKEELEREQNALESNDVRLAETLERLAALYDEQDLQNSAISSREQALKIRNKSGNSSLANVMNLNELALNSQQKKDYSEAEALYQKALMGLRELNQDKGIEQALILGNLGSLEDEQGDTKKALTLYQRSLILHGKTPTQPLQAAYTAARAGAIFYNKRDYPKAEPLFLQSLSLMEKAQAPYNAMKVALGNLIALYAAWDRYKEKSKFLKQQKALDAQHKTSRTTLKCSEDDTC</sequence>
<dbReference type="RefSeq" id="WP_024023555.1">
    <property type="nucleotide sequence ID" value="NZ_AYOZ01000010.1"/>
</dbReference>
<name>W1RUZ1_9GAMM</name>
<evidence type="ECO:0000313" key="6">
    <source>
        <dbReference type="Proteomes" id="UP000018857"/>
    </source>
</evidence>
<evidence type="ECO:0000313" key="5">
    <source>
        <dbReference type="EMBL" id="ETI61046.1"/>
    </source>
</evidence>
<evidence type="ECO:0000256" key="4">
    <source>
        <dbReference type="SAM" id="SignalP"/>
    </source>
</evidence>
<dbReference type="PATRIC" id="fig|1208321.3.peg.1393"/>
<organism evidence="5 6">
    <name type="scientific">Marinomonas profundimaris</name>
    <dbReference type="NCBI Taxonomy" id="1208321"/>
    <lineage>
        <taxon>Bacteria</taxon>
        <taxon>Pseudomonadati</taxon>
        <taxon>Pseudomonadota</taxon>
        <taxon>Gammaproteobacteria</taxon>
        <taxon>Oceanospirillales</taxon>
        <taxon>Oceanospirillaceae</taxon>
        <taxon>Marinomonas</taxon>
    </lineage>
</organism>
<feature type="signal peptide" evidence="4">
    <location>
        <begin position="1"/>
        <end position="24"/>
    </location>
</feature>
<feature type="coiled-coil region" evidence="3">
    <location>
        <begin position="201"/>
        <end position="236"/>
    </location>
</feature>
<dbReference type="PANTHER" id="PTHR45641">
    <property type="entry name" value="TETRATRICOPEPTIDE REPEAT PROTEIN (AFU_ORTHOLOGUE AFUA_6G03870)"/>
    <property type="match status" value="1"/>
</dbReference>
<reference evidence="5 6" key="1">
    <citation type="journal article" date="2014" name="Genome Announc.">
        <title>Draft Genome Sequence of Marinomonas sp. Strain D104, a Polycyclic Aromatic Hydrocarbon-Degrading Bacterium from the Deep-Sea Sediment of the Arctic Ocean.</title>
        <authorList>
            <person name="Dong C."/>
            <person name="Bai X."/>
            <person name="Lai Q."/>
            <person name="Xie Y."/>
            <person name="Chen X."/>
            <person name="Shao Z."/>
        </authorList>
    </citation>
    <scope>NUCLEOTIDE SEQUENCE [LARGE SCALE GENOMIC DNA]</scope>
    <source>
        <strain evidence="5 6">D104</strain>
    </source>
</reference>
<dbReference type="EMBL" id="AYOZ01000010">
    <property type="protein sequence ID" value="ETI61046.1"/>
    <property type="molecule type" value="Genomic_DNA"/>
</dbReference>
<accession>W1RUZ1</accession>
<dbReference type="SMART" id="SM00028">
    <property type="entry name" value="TPR"/>
    <property type="match status" value="6"/>
</dbReference>